<evidence type="ECO:0000259" key="1">
    <source>
        <dbReference type="PROSITE" id="PS51186"/>
    </source>
</evidence>
<dbReference type="Proteomes" id="UP000605897">
    <property type="component" value="Unassembled WGS sequence"/>
</dbReference>
<dbReference type="RefSeq" id="WP_191248998.1">
    <property type="nucleotide sequence ID" value="NZ_BNAU01000012.1"/>
</dbReference>
<accession>A0ABQ3JEF6</accession>
<dbReference type="PROSITE" id="PS51186">
    <property type="entry name" value="GNAT"/>
    <property type="match status" value="1"/>
</dbReference>
<feature type="domain" description="N-acetyltransferase" evidence="1">
    <location>
        <begin position="10"/>
        <end position="161"/>
    </location>
</feature>
<protein>
    <submittedName>
        <fullName evidence="2">GNAT family acetyltransferase</fullName>
    </submittedName>
</protein>
<dbReference type="Gene3D" id="3.40.630.30">
    <property type="match status" value="1"/>
</dbReference>
<comment type="caution">
    <text evidence="2">The sequence shown here is derived from an EMBL/GenBank/DDBJ whole genome shotgun (WGS) entry which is preliminary data.</text>
</comment>
<dbReference type="Pfam" id="PF13302">
    <property type="entry name" value="Acetyltransf_3"/>
    <property type="match status" value="1"/>
</dbReference>
<sequence length="170" mass="19413">MRVHLETERLILRHFTPADVDLVTDLDRDPEVLRYLGADAASRDVVERDGFFAAIEKASGEFAGWFEFRPLDEGEVELGYRLRRRFWGRGYATEGARALIAKGFTEGGVRRVVAFTMSVNTGSRRVMEKAGLRYVRTFHEDWPDPLPGAEHGDVEYALSEDDWNRQHGLP</sequence>
<dbReference type="SUPFAM" id="SSF55729">
    <property type="entry name" value="Acyl-CoA N-acyltransferases (Nat)"/>
    <property type="match status" value="1"/>
</dbReference>
<evidence type="ECO:0000313" key="3">
    <source>
        <dbReference type="Proteomes" id="UP000605897"/>
    </source>
</evidence>
<dbReference type="PANTHER" id="PTHR43792">
    <property type="entry name" value="GNAT FAMILY, PUTATIVE (AFU_ORTHOLOGUE AFUA_3G00765)-RELATED-RELATED"/>
    <property type="match status" value="1"/>
</dbReference>
<evidence type="ECO:0000313" key="2">
    <source>
        <dbReference type="EMBL" id="GHF26382.1"/>
    </source>
</evidence>
<organism evidence="2 3">
    <name type="scientific">Amycolatopsis deserti</name>
    <dbReference type="NCBI Taxonomy" id="185696"/>
    <lineage>
        <taxon>Bacteria</taxon>
        <taxon>Bacillati</taxon>
        <taxon>Actinomycetota</taxon>
        <taxon>Actinomycetes</taxon>
        <taxon>Pseudonocardiales</taxon>
        <taxon>Pseudonocardiaceae</taxon>
        <taxon>Amycolatopsis</taxon>
    </lineage>
</organism>
<proteinExistence type="predicted"/>
<name>A0ABQ3JEF6_9PSEU</name>
<dbReference type="InterPro" id="IPR051531">
    <property type="entry name" value="N-acetyltransferase"/>
</dbReference>
<reference evidence="3" key="1">
    <citation type="journal article" date="2019" name="Int. J. Syst. Evol. Microbiol.">
        <title>The Global Catalogue of Microorganisms (GCM) 10K type strain sequencing project: providing services to taxonomists for standard genome sequencing and annotation.</title>
        <authorList>
            <consortium name="The Broad Institute Genomics Platform"/>
            <consortium name="The Broad Institute Genome Sequencing Center for Infectious Disease"/>
            <person name="Wu L."/>
            <person name="Ma J."/>
        </authorList>
    </citation>
    <scope>NUCLEOTIDE SEQUENCE [LARGE SCALE GENOMIC DNA]</scope>
    <source>
        <strain evidence="3">CGMCC 4.7677</strain>
    </source>
</reference>
<dbReference type="EMBL" id="BNAU01000012">
    <property type="protein sequence ID" value="GHF26382.1"/>
    <property type="molecule type" value="Genomic_DNA"/>
</dbReference>
<keyword evidence="3" id="KW-1185">Reference proteome</keyword>
<dbReference type="PANTHER" id="PTHR43792:SF16">
    <property type="entry name" value="N-ACETYLTRANSFERASE DOMAIN-CONTAINING PROTEIN"/>
    <property type="match status" value="1"/>
</dbReference>
<dbReference type="InterPro" id="IPR016181">
    <property type="entry name" value="Acyl_CoA_acyltransferase"/>
</dbReference>
<gene>
    <name evidence="2" type="ORF">GCM10017786_70620</name>
</gene>
<dbReference type="InterPro" id="IPR000182">
    <property type="entry name" value="GNAT_dom"/>
</dbReference>